<proteinExistence type="predicted"/>
<dbReference type="Proteomes" id="UP000663845">
    <property type="component" value="Unassembled WGS sequence"/>
</dbReference>
<evidence type="ECO:0000313" key="5">
    <source>
        <dbReference type="Proteomes" id="UP000663891"/>
    </source>
</evidence>
<dbReference type="EMBL" id="CAJOAY010006962">
    <property type="protein sequence ID" value="CAF4155030.1"/>
    <property type="molecule type" value="Genomic_DNA"/>
</dbReference>
<dbReference type="OrthoDB" id="420380at2759"/>
<sequence>MDWFTDINTISKIGQRITTFFTYLQSNCSQAATEFPYIQFNEALHQRFCDILICDKNSSEHGIRFRPLAGNSIFWFNVNELGLGDQLTYHAGRPPIIENGYKIGLNTWTHNKKFPVN</sequence>
<dbReference type="Proteomes" id="UP000663881">
    <property type="component" value="Unassembled WGS sequence"/>
</dbReference>
<evidence type="ECO:0008006" key="6">
    <source>
        <dbReference type="Google" id="ProtNLM"/>
    </source>
</evidence>
<reference evidence="1" key="1">
    <citation type="submission" date="2021-02" db="EMBL/GenBank/DDBJ databases">
        <authorList>
            <person name="Nowell W R."/>
        </authorList>
    </citation>
    <scope>NUCLEOTIDE SEQUENCE</scope>
</reference>
<dbReference type="Gene3D" id="2.60.120.620">
    <property type="entry name" value="q2cbj1_9rhob like domain"/>
    <property type="match status" value="1"/>
</dbReference>
<dbReference type="Proteomes" id="UP000663844">
    <property type="component" value="Unassembled WGS sequence"/>
</dbReference>
<evidence type="ECO:0000313" key="1">
    <source>
        <dbReference type="EMBL" id="CAF0824603.1"/>
    </source>
</evidence>
<evidence type="ECO:0000313" key="2">
    <source>
        <dbReference type="EMBL" id="CAF0826202.1"/>
    </source>
</evidence>
<dbReference type="EMBL" id="CAJOAZ010003467">
    <property type="protein sequence ID" value="CAF4009456.1"/>
    <property type="molecule type" value="Genomic_DNA"/>
</dbReference>
<gene>
    <name evidence="2" type="ORF">JYZ213_LOCUS6584</name>
    <name evidence="4" type="ORF">OKA104_LOCUS38467</name>
    <name evidence="3" type="ORF">OXD698_LOCUS30009</name>
    <name evidence="1" type="ORF">VCS650_LOCUS5265</name>
</gene>
<protein>
    <recommendedName>
        <fullName evidence="6">Prolyl 4-hydroxylase alpha subunit Fe(2+) 2OG dioxygenase domain-containing protein</fullName>
    </recommendedName>
</protein>
<dbReference type="EMBL" id="CAJNOG010000041">
    <property type="protein sequence ID" value="CAF0826202.1"/>
    <property type="molecule type" value="Genomic_DNA"/>
</dbReference>
<evidence type="ECO:0000313" key="3">
    <source>
        <dbReference type="EMBL" id="CAF4009456.1"/>
    </source>
</evidence>
<comment type="caution">
    <text evidence="1">The sequence shown here is derived from an EMBL/GenBank/DDBJ whole genome shotgun (WGS) entry which is preliminary data.</text>
</comment>
<dbReference type="EMBL" id="CAJNON010000030">
    <property type="protein sequence ID" value="CAF0824603.1"/>
    <property type="molecule type" value="Genomic_DNA"/>
</dbReference>
<organism evidence="1 5">
    <name type="scientific">Adineta steineri</name>
    <dbReference type="NCBI Taxonomy" id="433720"/>
    <lineage>
        <taxon>Eukaryota</taxon>
        <taxon>Metazoa</taxon>
        <taxon>Spiralia</taxon>
        <taxon>Gnathifera</taxon>
        <taxon>Rotifera</taxon>
        <taxon>Eurotatoria</taxon>
        <taxon>Bdelloidea</taxon>
        <taxon>Adinetida</taxon>
        <taxon>Adinetidae</taxon>
        <taxon>Adineta</taxon>
    </lineage>
</organism>
<dbReference type="AlphaFoldDB" id="A0A813U782"/>
<evidence type="ECO:0000313" key="4">
    <source>
        <dbReference type="EMBL" id="CAF4155030.1"/>
    </source>
</evidence>
<dbReference type="Proteomes" id="UP000663891">
    <property type="component" value="Unassembled WGS sequence"/>
</dbReference>
<name>A0A813U782_9BILA</name>
<accession>A0A813U782</accession>